<keyword evidence="5" id="KW-0968">Cytoplasmic vesicle</keyword>
<dbReference type="GO" id="GO:0006888">
    <property type="term" value="P:endoplasmic reticulum to Golgi vesicle-mediated transport"/>
    <property type="evidence" value="ECO:0007669"/>
    <property type="project" value="TreeGrafter"/>
</dbReference>
<keyword evidence="5" id="KW-0472">Membrane</keyword>
<keyword evidence="5" id="KW-0333">Golgi apparatus</keyword>
<proteinExistence type="inferred from homology"/>
<dbReference type="InterPro" id="IPR027059">
    <property type="entry name" value="Coatomer_dsu"/>
</dbReference>
<comment type="subunit">
    <text evidence="5">Oligomeric complex that consists of at least the alpha, beta, beta', gamma, delta, epsilon and zeta subunits.</text>
</comment>
<dbReference type="AlphaFoldDB" id="A0A914HA32"/>
<evidence type="ECO:0000256" key="3">
    <source>
        <dbReference type="ARBA" id="ARBA00022490"/>
    </source>
</evidence>
<keyword evidence="4 5" id="KW-0653">Protein transport</keyword>
<sequence length="503" mass="57478">MSDNPKKVENRLKEILKKVIAFLIAGTEVWALKCAALKFSCVTTFCSKSSNSVDFVLGLKVALLSDRFCRLVDAHFKLNEWVLGRLEIRRGKKRKGAQIVKFVDGRIERRLPIPRKSLPDNVIGFDRLQINYIDRKTIIFIGTSDDQNRSWQIIWYRIWPLINDNIFGISLHSSELDRLRQFSPTVLGDCPKLRLIHSDYAFPEFPADDSAGASSDQALAKWLHTPRGDGLPKVLRCVYCLEDVEGLKMEFVNSTGPVNFIIAALPEFFAFFVEPFELKNNLTGERLVFRHFKKDKWLFVRCPIERDEEKWADWEKAAVEWRPQWNRISIQFEDSDIGEARRKRRSRQLRVREDKRPTDQNAIGQNLRVLWARKKSAVPLAGAARGEKVLDKESSNVSKPLADADSAVSDTDVKAGAVHIKQVSGCRDISVDVGVLKWCIKLADEDQPLPLTLNCWPNESPDGVTVNIEYTLQREDLQLKNVQIVVPIARATAFPCRFCGPFR</sequence>
<evidence type="ECO:0000313" key="7">
    <source>
        <dbReference type="Proteomes" id="UP000887572"/>
    </source>
</evidence>
<accession>A0A914HA32</accession>
<keyword evidence="7" id="KW-1185">Reference proteome</keyword>
<dbReference type="GO" id="GO:0015031">
    <property type="term" value="P:protein transport"/>
    <property type="evidence" value="ECO:0007669"/>
    <property type="project" value="UniProtKB-KW"/>
</dbReference>
<dbReference type="PANTHER" id="PTHR10121">
    <property type="entry name" value="COATOMER SUBUNIT DELTA"/>
    <property type="match status" value="1"/>
</dbReference>
<keyword evidence="5" id="KW-0931">ER-Golgi transport</keyword>
<keyword evidence="2 5" id="KW-0813">Transport</keyword>
<evidence type="ECO:0000313" key="8">
    <source>
        <dbReference type="WBParaSite" id="Gr19_v10_g15441.t1"/>
    </source>
</evidence>
<dbReference type="Proteomes" id="UP000887572">
    <property type="component" value="Unplaced"/>
</dbReference>
<dbReference type="WBParaSite" id="Gr19_v10_g15441.t1">
    <property type="protein sequence ID" value="Gr19_v10_g15441.t1"/>
    <property type="gene ID" value="Gr19_v10_g15441"/>
</dbReference>
<reference evidence="8" key="1">
    <citation type="submission" date="2022-11" db="UniProtKB">
        <authorList>
            <consortium name="WormBaseParasite"/>
        </authorList>
    </citation>
    <scope>IDENTIFICATION</scope>
</reference>
<evidence type="ECO:0000256" key="2">
    <source>
        <dbReference type="ARBA" id="ARBA00022448"/>
    </source>
</evidence>
<evidence type="ECO:0000256" key="5">
    <source>
        <dbReference type="RuleBase" id="RU364018"/>
    </source>
</evidence>
<dbReference type="GO" id="GO:0051645">
    <property type="term" value="P:Golgi localization"/>
    <property type="evidence" value="ECO:0007669"/>
    <property type="project" value="TreeGrafter"/>
</dbReference>
<comment type="function">
    <text evidence="5">The coatomer is a cytosolic protein complex that binds to dilysine motifs and reversibly associates with Golgi non-clathrin-coated vesicles, which further mediate biosynthetic protein transport from the ER, via the Golgi up to the trans Golgi network. Coatomer complex is required for budding from Golgi membranes, and is essential for the retrograde Golgi-to-ER transport of dilysine-tagged proteins.</text>
</comment>
<comment type="subcellular location">
    <subcellularLocation>
        <location evidence="5 6">Cytoplasm</location>
    </subcellularLocation>
    <subcellularLocation>
        <location evidence="5 6">Cytoplasmic vesicle</location>
        <location evidence="5 6">COPI-coated vesicle membrane</location>
        <topology evidence="5 6">Peripheral membrane protein</topology>
        <orientation evidence="5 6">Cytoplasmic side</orientation>
    </subcellularLocation>
    <subcellularLocation>
        <location evidence="5 6">Golgi apparatus membrane</location>
        <topology evidence="5 6">Peripheral membrane protein</topology>
        <orientation evidence="5 6">Cytoplasmic side</orientation>
    </subcellularLocation>
</comment>
<protein>
    <recommendedName>
        <fullName evidence="5">Coatomer subunit delta</fullName>
    </recommendedName>
</protein>
<keyword evidence="3 5" id="KW-0963">Cytoplasm</keyword>
<dbReference type="GO" id="GO:0030126">
    <property type="term" value="C:COPI vesicle coat"/>
    <property type="evidence" value="ECO:0007669"/>
    <property type="project" value="UniProtKB-UniRule"/>
</dbReference>
<evidence type="ECO:0000256" key="6">
    <source>
        <dbReference type="RuleBase" id="RU366052"/>
    </source>
</evidence>
<dbReference type="PANTHER" id="PTHR10121:SF0">
    <property type="entry name" value="COATOMER SUBUNIT DELTA"/>
    <property type="match status" value="1"/>
</dbReference>
<evidence type="ECO:0000256" key="1">
    <source>
        <dbReference type="ARBA" id="ARBA00010516"/>
    </source>
</evidence>
<evidence type="ECO:0000256" key="4">
    <source>
        <dbReference type="ARBA" id="ARBA00022927"/>
    </source>
</evidence>
<dbReference type="GO" id="GO:0006890">
    <property type="term" value="P:retrograde vesicle-mediated transport, Golgi to endoplasmic reticulum"/>
    <property type="evidence" value="ECO:0007669"/>
    <property type="project" value="UniProtKB-UniRule"/>
</dbReference>
<dbReference type="GO" id="GO:0000139">
    <property type="term" value="C:Golgi membrane"/>
    <property type="evidence" value="ECO:0007669"/>
    <property type="project" value="UniProtKB-SubCell"/>
</dbReference>
<name>A0A914HA32_GLORO</name>
<organism evidence="7 8">
    <name type="scientific">Globodera rostochiensis</name>
    <name type="common">Golden nematode worm</name>
    <name type="synonym">Heterodera rostochiensis</name>
    <dbReference type="NCBI Taxonomy" id="31243"/>
    <lineage>
        <taxon>Eukaryota</taxon>
        <taxon>Metazoa</taxon>
        <taxon>Ecdysozoa</taxon>
        <taxon>Nematoda</taxon>
        <taxon>Chromadorea</taxon>
        <taxon>Rhabditida</taxon>
        <taxon>Tylenchina</taxon>
        <taxon>Tylenchomorpha</taxon>
        <taxon>Tylenchoidea</taxon>
        <taxon>Heteroderidae</taxon>
        <taxon>Heteroderinae</taxon>
        <taxon>Globodera</taxon>
    </lineage>
</organism>
<comment type="similarity">
    <text evidence="1 5">Belongs to the adaptor complexes medium subunit family. Delta-COP subfamily.</text>
</comment>